<dbReference type="AlphaFoldDB" id="A0A7C8YS76"/>
<feature type="region of interest" description="Disordered" evidence="1">
    <location>
        <begin position="37"/>
        <end position="105"/>
    </location>
</feature>
<accession>A0A7C8YS76</accession>
<reference evidence="2" key="2">
    <citation type="submission" date="2020-07" db="EMBL/GenBank/DDBJ databases">
        <authorList>
            <person name="Vera ALvarez R."/>
            <person name="Arias-Moreno D.M."/>
            <person name="Jimenez-Jacinto V."/>
            <person name="Jimenez-Bremont J.F."/>
            <person name="Swaminathan K."/>
            <person name="Moose S.P."/>
            <person name="Guerrero-Gonzalez M.L."/>
            <person name="Marino-Ramirez L."/>
            <person name="Landsman D."/>
            <person name="Rodriguez-Kessler M."/>
            <person name="Delgado-Sanchez P."/>
        </authorList>
    </citation>
    <scope>NUCLEOTIDE SEQUENCE</scope>
    <source>
        <tissue evidence="2">Cladode</tissue>
    </source>
</reference>
<name>A0A7C8YS76_OPUST</name>
<reference evidence="2" key="1">
    <citation type="journal article" date="2013" name="J. Plant Res.">
        <title>Effect of fungi and light on seed germination of three Opuntia species from semiarid lands of central Mexico.</title>
        <authorList>
            <person name="Delgado-Sanchez P."/>
            <person name="Jimenez-Bremont J.F."/>
            <person name="Guerrero-Gonzalez Mde L."/>
            <person name="Flores J."/>
        </authorList>
    </citation>
    <scope>NUCLEOTIDE SEQUENCE</scope>
    <source>
        <tissue evidence="2">Cladode</tissue>
    </source>
</reference>
<proteinExistence type="predicted"/>
<protein>
    <submittedName>
        <fullName evidence="2">Uncharacterized protein</fullName>
    </submittedName>
</protein>
<evidence type="ECO:0000256" key="1">
    <source>
        <dbReference type="SAM" id="MobiDB-lite"/>
    </source>
</evidence>
<organism evidence="2">
    <name type="scientific">Opuntia streptacantha</name>
    <name type="common">Prickly pear cactus</name>
    <name type="synonym">Opuntia cardona</name>
    <dbReference type="NCBI Taxonomy" id="393608"/>
    <lineage>
        <taxon>Eukaryota</taxon>
        <taxon>Viridiplantae</taxon>
        <taxon>Streptophyta</taxon>
        <taxon>Embryophyta</taxon>
        <taxon>Tracheophyta</taxon>
        <taxon>Spermatophyta</taxon>
        <taxon>Magnoliopsida</taxon>
        <taxon>eudicotyledons</taxon>
        <taxon>Gunneridae</taxon>
        <taxon>Pentapetalae</taxon>
        <taxon>Caryophyllales</taxon>
        <taxon>Cactineae</taxon>
        <taxon>Cactaceae</taxon>
        <taxon>Opuntioideae</taxon>
        <taxon>Opuntia</taxon>
    </lineage>
</organism>
<dbReference type="EMBL" id="GISG01049624">
    <property type="protein sequence ID" value="MBA4624951.1"/>
    <property type="molecule type" value="Transcribed_RNA"/>
</dbReference>
<feature type="compositionally biased region" description="Basic and acidic residues" evidence="1">
    <location>
        <begin position="58"/>
        <end position="105"/>
    </location>
</feature>
<evidence type="ECO:0000313" key="2">
    <source>
        <dbReference type="EMBL" id="MBA4624951.1"/>
    </source>
</evidence>
<dbReference type="EMBL" id="GISG01049620">
    <property type="protein sequence ID" value="MBA4624950.1"/>
    <property type="molecule type" value="Transcribed_RNA"/>
</dbReference>
<sequence length="105" mass="12578">MKQGYRTKRCCYKSSKSYHLHRFRRRPLHAIYHWRRSSKSSNSFQPGNLLESTEEGEDRANRVRKENVDRIVRGRSRSSDRIERGRQRLSESSGTKKEDTTPFFE</sequence>